<dbReference type="PANTHER" id="PTHR10908">
    <property type="entry name" value="SEROTONIN N-ACETYLTRANSFERASE"/>
    <property type="match status" value="1"/>
</dbReference>
<dbReference type="VEuPathDB" id="FungiDB:GMDG_04021"/>
<sequence>MPLDPNHQEVQDAPIIQNVDELGGPPADYSDDANNRFVIINNADEGQHGDEGEGQARSLRSLHPYTRPLTISDLDSCIALENAAFDDENERCSPDKFKYRLSKCGELSLGLFCTATPDSDIPAATLKTGKPVETSRANGAVSVLLAHVVATKTRDGLATDVAMDYPRDWESVKRDESKEGHHEDGRTICVHSLAVLPQFQGSGIGRTIMMAYMQQMNGAGIADRLAIIAHGPLVPYYEKLGFVSKGPSEAQFGGGGWFDMIFDLKSIEARAMYG</sequence>
<proteinExistence type="predicted"/>
<gene>
    <name evidence="5" type="ORF">VC83_01886</name>
</gene>
<protein>
    <recommendedName>
        <fullName evidence="4">N-acetyltransferase domain-containing protein</fullName>
    </recommendedName>
</protein>
<dbReference type="GO" id="GO:0004059">
    <property type="term" value="F:aralkylamine N-acetyltransferase activity"/>
    <property type="evidence" value="ECO:0007669"/>
    <property type="project" value="TreeGrafter"/>
</dbReference>
<accession>A0A177AJU4</accession>
<evidence type="ECO:0000256" key="1">
    <source>
        <dbReference type="ARBA" id="ARBA00022679"/>
    </source>
</evidence>
<evidence type="ECO:0000256" key="3">
    <source>
        <dbReference type="SAM" id="MobiDB-lite"/>
    </source>
</evidence>
<dbReference type="PANTHER" id="PTHR10908:SF0">
    <property type="entry name" value="SEROTONIN N-ACETYLTRANSFERASE"/>
    <property type="match status" value="1"/>
</dbReference>
<organism evidence="5">
    <name type="scientific">Pseudogymnoascus destructans</name>
    <dbReference type="NCBI Taxonomy" id="655981"/>
    <lineage>
        <taxon>Eukaryota</taxon>
        <taxon>Fungi</taxon>
        <taxon>Dikarya</taxon>
        <taxon>Ascomycota</taxon>
        <taxon>Pezizomycotina</taxon>
        <taxon>Leotiomycetes</taxon>
        <taxon>Thelebolales</taxon>
        <taxon>Thelebolaceae</taxon>
        <taxon>Pseudogymnoascus</taxon>
    </lineage>
</organism>
<keyword evidence="1" id="KW-0808">Transferase</keyword>
<name>A0A177AJU4_9PEZI</name>
<dbReference type="Pfam" id="PF13673">
    <property type="entry name" value="Acetyltransf_10"/>
    <property type="match status" value="1"/>
</dbReference>
<dbReference type="PROSITE" id="PS51186">
    <property type="entry name" value="GNAT"/>
    <property type="match status" value="1"/>
</dbReference>
<evidence type="ECO:0000256" key="2">
    <source>
        <dbReference type="ARBA" id="ARBA00023315"/>
    </source>
</evidence>
<dbReference type="Gene3D" id="3.40.630.30">
    <property type="match status" value="1"/>
</dbReference>
<dbReference type="Proteomes" id="UP000077154">
    <property type="component" value="Unassembled WGS sequence"/>
</dbReference>
<dbReference type="InterPro" id="IPR000182">
    <property type="entry name" value="GNAT_dom"/>
</dbReference>
<dbReference type="InterPro" id="IPR016181">
    <property type="entry name" value="Acyl_CoA_acyltransferase"/>
</dbReference>
<dbReference type="InterPro" id="IPR051635">
    <property type="entry name" value="SNAT-like"/>
</dbReference>
<feature type="domain" description="N-acetyltransferase" evidence="4">
    <location>
        <begin position="64"/>
        <end position="265"/>
    </location>
</feature>
<evidence type="ECO:0000259" key="4">
    <source>
        <dbReference type="PROSITE" id="PS51186"/>
    </source>
</evidence>
<feature type="compositionally biased region" description="Basic and acidic residues" evidence="3">
    <location>
        <begin position="1"/>
        <end position="10"/>
    </location>
</feature>
<dbReference type="OrthoDB" id="30840at2759"/>
<evidence type="ECO:0000313" key="5">
    <source>
        <dbReference type="EMBL" id="OAF61563.1"/>
    </source>
</evidence>
<feature type="region of interest" description="Disordered" evidence="3">
    <location>
        <begin position="1"/>
        <end position="33"/>
    </location>
</feature>
<dbReference type="RefSeq" id="XP_024326838.1">
    <property type="nucleotide sequence ID" value="XM_024465558.1"/>
</dbReference>
<dbReference type="GO" id="GO:0005737">
    <property type="term" value="C:cytoplasm"/>
    <property type="evidence" value="ECO:0007669"/>
    <property type="project" value="TreeGrafter"/>
</dbReference>
<dbReference type="CDD" id="cd04301">
    <property type="entry name" value="NAT_SF"/>
    <property type="match status" value="1"/>
</dbReference>
<dbReference type="GeneID" id="36284973"/>
<dbReference type="SUPFAM" id="SSF55729">
    <property type="entry name" value="Acyl-CoA N-acyltransferases (Nat)"/>
    <property type="match status" value="1"/>
</dbReference>
<dbReference type="EMBL" id="KV441389">
    <property type="protein sequence ID" value="OAF61563.1"/>
    <property type="molecule type" value="Genomic_DNA"/>
</dbReference>
<dbReference type="eggNOG" id="KOG4144">
    <property type="taxonomic scope" value="Eukaryota"/>
</dbReference>
<keyword evidence="2" id="KW-0012">Acyltransferase</keyword>
<dbReference type="AlphaFoldDB" id="A0A177AJU4"/>
<reference evidence="5" key="1">
    <citation type="submission" date="2016-03" db="EMBL/GenBank/DDBJ databases">
        <title>Updated assembly of Pseudogymnoascus destructans, the fungus causing white-nose syndrome of bats.</title>
        <authorList>
            <person name="Palmer J.M."/>
            <person name="Drees K.P."/>
            <person name="Foster J.T."/>
            <person name="Lindner D.L."/>
        </authorList>
    </citation>
    <scope>NUCLEOTIDE SEQUENCE [LARGE SCALE GENOMIC DNA]</scope>
    <source>
        <strain evidence="5">20631-21</strain>
    </source>
</reference>